<reference evidence="2" key="2">
    <citation type="submission" date="2022-01" db="EMBL/GenBank/DDBJ databases">
        <authorList>
            <person name="Yamashiro T."/>
            <person name="Shiraishi A."/>
            <person name="Satake H."/>
            <person name="Nakayama K."/>
        </authorList>
    </citation>
    <scope>NUCLEOTIDE SEQUENCE</scope>
</reference>
<evidence type="ECO:0000256" key="1">
    <source>
        <dbReference type="SAM" id="MobiDB-lite"/>
    </source>
</evidence>
<sequence>MKAICNLDVPMDSKAPKPSSQTKEVPQGKKPGAKSGLRRKQSSKHTSKSKTKASKSKTSQSKKDTQSSSAKDKSSSLPSPPTPVVGKMHKEAHQAAGGPTSLGATSEEGAHPQLSSRSNPSVLVDKTKSAGDGLKTTHTESDMEIELPGDLKEIPTKLETFTSTISSLTSQVAELKNIQWELPAKFQAIPALVSSVQKKLQTLDSLPSLLNKVTNDIK</sequence>
<protein>
    <submittedName>
        <fullName evidence="2">Uncharacterized protein</fullName>
    </submittedName>
</protein>
<keyword evidence="3" id="KW-1185">Reference proteome</keyword>
<proteinExistence type="predicted"/>
<evidence type="ECO:0000313" key="2">
    <source>
        <dbReference type="EMBL" id="GJT11578.1"/>
    </source>
</evidence>
<organism evidence="2 3">
    <name type="scientific">Tanacetum coccineum</name>
    <dbReference type="NCBI Taxonomy" id="301880"/>
    <lineage>
        <taxon>Eukaryota</taxon>
        <taxon>Viridiplantae</taxon>
        <taxon>Streptophyta</taxon>
        <taxon>Embryophyta</taxon>
        <taxon>Tracheophyta</taxon>
        <taxon>Spermatophyta</taxon>
        <taxon>Magnoliopsida</taxon>
        <taxon>eudicotyledons</taxon>
        <taxon>Gunneridae</taxon>
        <taxon>Pentapetalae</taxon>
        <taxon>asterids</taxon>
        <taxon>campanulids</taxon>
        <taxon>Asterales</taxon>
        <taxon>Asteraceae</taxon>
        <taxon>Asteroideae</taxon>
        <taxon>Anthemideae</taxon>
        <taxon>Anthemidinae</taxon>
        <taxon>Tanacetum</taxon>
    </lineage>
</organism>
<feature type="compositionally biased region" description="Basic and acidic residues" evidence="1">
    <location>
        <begin position="125"/>
        <end position="141"/>
    </location>
</feature>
<feature type="compositionally biased region" description="Basic residues" evidence="1">
    <location>
        <begin position="36"/>
        <end position="55"/>
    </location>
</feature>
<reference evidence="2" key="1">
    <citation type="journal article" date="2022" name="Int. J. Mol. Sci.">
        <title>Draft Genome of Tanacetum Coccineum: Genomic Comparison of Closely Related Tanacetum-Family Plants.</title>
        <authorList>
            <person name="Yamashiro T."/>
            <person name="Shiraishi A."/>
            <person name="Nakayama K."/>
            <person name="Satake H."/>
        </authorList>
    </citation>
    <scope>NUCLEOTIDE SEQUENCE</scope>
</reference>
<feature type="region of interest" description="Disordered" evidence="1">
    <location>
        <begin position="1"/>
        <end position="151"/>
    </location>
</feature>
<dbReference type="EMBL" id="BQNB010013078">
    <property type="protein sequence ID" value="GJT11578.1"/>
    <property type="molecule type" value="Genomic_DNA"/>
</dbReference>
<feature type="compositionally biased region" description="Basic and acidic residues" evidence="1">
    <location>
        <begin position="61"/>
        <end position="74"/>
    </location>
</feature>
<accession>A0ABQ5BCL3</accession>
<gene>
    <name evidence="2" type="ORF">Tco_0858620</name>
</gene>
<dbReference type="Proteomes" id="UP001151760">
    <property type="component" value="Unassembled WGS sequence"/>
</dbReference>
<name>A0ABQ5BCL3_9ASTR</name>
<evidence type="ECO:0000313" key="3">
    <source>
        <dbReference type="Proteomes" id="UP001151760"/>
    </source>
</evidence>
<comment type="caution">
    <text evidence="2">The sequence shown here is derived from an EMBL/GenBank/DDBJ whole genome shotgun (WGS) entry which is preliminary data.</text>
</comment>